<proteinExistence type="predicted"/>
<reference evidence="1 2" key="1">
    <citation type="submission" date="2015-07" db="EMBL/GenBank/DDBJ databases">
        <title>The genome of Habropoda laboriosa.</title>
        <authorList>
            <person name="Pan H."/>
            <person name="Kapheim K."/>
        </authorList>
    </citation>
    <scope>NUCLEOTIDE SEQUENCE [LARGE SCALE GENOMIC DNA]</scope>
    <source>
        <strain evidence="1">0110345459</strain>
    </source>
</reference>
<dbReference type="GO" id="GO:0008168">
    <property type="term" value="F:methyltransferase activity"/>
    <property type="evidence" value="ECO:0007669"/>
    <property type="project" value="UniProtKB-KW"/>
</dbReference>
<dbReference type="AlphaFoldDB" id="A0A0L7R7J2"/>
<dbReference type="InterPro" id="IPR036397">
    <property type="entry name" value="RNaseH_sf"/>
</dbReference>
<gene>
    <name evidence="1" type="ORF">WH47_12613</name>
</gene>
<dbReference type="InterPro" id="IPR052709">
    <property type="entry name" value="Transposase-MT_Hybrid"/>
</dbReference>
<keyword evidence="1" id="KW-0489">Methyltransferase</keyword>
<protein>
    <submittedName>
        <fullName evidence="1">Histone-lysine N-methyltransferase SETMAR</fullName>
    </submittedName>
</protein>
<dbReference type="PANTHER" id="PTHR46060">
    <property type="entry name" value="MARINER MOS1 TRANSPOSASE-LIKE PROTEIN"/>
    <property type="match status" value="1"/>
</dbReference>
<keyword evidence="1" id="KW-0808">Transferase</keyword>
<dbReference type="STRING" id="597456.A0A0L7R7J2"/>
<evidence type="ECO:0000313" key="1">
    <source>
        <dbReference type="EMBL" id="KOC66808.1"/>
    </source>
</evidence>
<sequence>DNARPHIAHATLVLASWKFQVLPRPPYSSDLAPSDFHIFTEVKRTLKGIHLKSDGEVLRPK</sequence>
<dbReference type="GO" id="GO:0003676">
    <property type="term" value="F:nucleic acid binding"/>
    <property type="evidence" value="ECO:0007669"/>
    <property type="project" value="InterPro"/>
</dbReference>
<name>A0A0L7R7J2_9HYME</name>
<organism evidence="1 2">
    <name type="scientific">Habropoda laboriosa</name>
    <dbReference type="NCBI Taxonomy" id="597456"/>
    <lineage>
        <taxon>Eukaryota</taxon>
        <taxon>Metazoa</taxon>
        <taxon>Ecdysozoa</taxon>
        <taxon>Arthropoda</taxon>
        <taxon>Hexapoda</taxon>
        <taxon>Insecta</taxon>
        <taxon>Pterygota</taxon>
        <taxon>Neoptera</taxon>
        <taxon>Endopterygota</taxon>
        <taxon>Hymenoptera</taxon>
        <taxon>Apocrita</taxon>
        <taxon>Aculeata</taxon>
        <taxon>Apoidea</taxon>
        <taxon>Anthophila</taxon>
        <taxon>Apidae</taxon>
        <taxon>Habropoda</taxon>
    </lineage>
</organism>
<dbReference type="PANTHER" id="PTHR46060:SF1">
    <property type="entry name" value="MARINER MOS1 TRANSPOSASE-LIKE PROTEIN"/>
    <property type="match status" value="1"/>
</dbReference>
<dbReference type="Proteomes" id="UP000053825">
    <property type="component" value="Unassembled WGS sequence"/>
</dbReference>
<accession>A0A0L7R7J2</accession>
<dbReference type="GO" id="GO:0032259">
    <property type="term" value="P:methylation"/>
    <property type="evidence" value="ECO:0007669"/>
    <property type="project" value="UniProtKB-KW"/>
</dbReference>
<keyword evidence="2" id="KW-1185">Reference proteome</keyword>
<evidence type="ECO:0000313" key="2">
    <source>
        <dbReference type="Proteomes" id="UP000053825"/>
    </source>
</evidence>
<dbReference type="Gene3D" id="3.30.420.10">
    <property type="entry name" value="Ribonuclease H-like superfamily/Ribonuclease H"/>
    <property type="match status" value="1"/>
</dbReference>
<feature type="non-terminal residue" evidence="1">
    <location>
        <position position="1"/>
    </location>
</feature>
<dbReference type="EMBL" id="KQ414639">
    <property type="protein sequence ID" value="KOC66808.1"/>
    <property type="molecule type" value="Genomic_DNA"/>
</dbReference>